<organism evidence="1 2">
    <name type="scientific">Palleronia marisminoris</name>
    <dbReference type="NCBI Taxonomy" id="315423"/>
    <lineage>
        <taxon>Bacteria</taxon>
        <taxon>Pseudomonadati</taxon>
        <taxon>Pseudomonadota</taxon>
        <taxon>Alphaproteobacteria</taxon>
        <taxon>Rhodobacterales</taxon>
        <taxon>Roseobacteraceae</taxon>
        <taxon>Palleronia</taxon>
    </lineage>
</organism>
<accession>A0A1Y5SXI3</accession>
<reference evidence="1 2" key="1">
    <citation type="submission" date="2017-03" db="EMBL/GenBank/DDBJ databases">
        <authorList>
            <person name="Afonso C.L."/>
            <person name="Miller P.J."/>
            <person name="Scott M.A."/>
            <person name="Spackman E."/>
            <person name="Goraichik I."/>
            <person name="Dimitrov K.M."/>
            <person name="Suarez D.L."/>
            <person name="Swayne D.E."/>
        </authorList>
    </citation>
    <scope>NUCLEOTIDE SEQUENCE [LARGE SCALE GENOMIC DNA]</scope>
    <source>
        <strain evidence="1 2">CECT 7066</strain>
    </source>
</reference>
<evidence type="ECO:0000313" key="2">
    <source>
        <dbReference type="Proteomes" id="UP000193870"/>
    </source>
</evidence>
<dbReference type="AlphaFoldDB" id="A0A1Y5SXI3"/>
<gene>
    <name evidence="1" type="ORF">PAM7066_02100</name>
</gene>
<dbReference type="STRING" id="315423.SAMN04488020_105156"/>
<dbReference type="EMBL" id="FWFV01000005">
    <property type="protein sequence ID" value="SLN47441.1"/>
    <property type="molecule type" value="Genomic_DNA"/>
</dbReference>
<dbReference type="RefSeq" id="WP_139838414.1">
    <property type="nucleotide sequence ID" value="NZ_FOPF01000005.1"/>
</dbReference>
<proteinExistence type="predicted"/>
<name>A0A1Y5SXI3_9RHOB</name>
<sequence>MTLAKDGSLRVAYAPFDHVARDARIVVVGITPGRVQAVNAFEATRRALARGCSVPDALAEAKLAGSFSGPLRANLVAMLDAIGVAGHLAVSTTAEIFRPGSREVHFTSALRYPVFLSGKNYNGTPDMLATPILRQMVETHLAEEVRMLPKALWLPLGPRPEAALRHLAGQGLLDKKRILGGLPHPSGANAERVAVFLGRKAPERASRQTNAAKLLDAFRSLVGQIAALEGAAV</sequence>
<evidence type="ECO:0000313" key="1">
    <source>
        <dbReference type="EMBL" id="SLN47441.1"/>
    </source>
</evidence>
<protein>
    <recommendedName>
        <fullName evidence="3">Uracil DNA glycosylase superfamily protein</fullName>
    </recommendedName>
</protein>
<evidence type="ECO:0008006" key="3">
    <source>
        <dbReference type="Google" id="ProtNLM"/>
    </source>
</evidence>
<dbReference type="Proteomes" id="UP000193870">
    <property type="component" value="Unassembled WGS sequence"/>
</dbReference>
<keyword evidence="2" id="KW-1185">Reference proteome</keyword>